<dbReference type="SMART" id="SM00448">
    <property type="entry name" value="REC"/>
    <property type="match status" value="2"/>
</dbReference>
<dbReference type="Pfam" id="PF02518">
    <property type="entry name" value="HATPase_c"/>
    <property type="match status" value="1"/>
</dbReference>
<dbReference type="PANTHER" id="PTHR45339:SF1">
    <property type="entry name" value="HYBRID SIGNAL TRANSDUCTION HISTIDINE KINASE J"/>
    <property type="match status" value="1"/>
</dbReference>
<dbReference type="SMART" id="SM00388">
    <property type="entry name" value="HisKA"/>
    <property type="match status" value="1"/>
</dbReference>
<dbReference type="SUPFAM" id="SSF47384">
    <property type="entry name" value="Homodimeric domain of signal transducing histidine kinase"/>
    <property type="match status" value="1"/>
</dbReference>
<dbReference type="GO" id="GO:0005886">
    <property type="term" value="C:plasma membrane"/>
    <property type="evidence" value="ECO:0007669"/>
    <property type="project" value="UniProtKB-SubCell"/>
</dbReference>
<dbReference type="InterPro" id="IPR003594">
    <property type="entry name" value="HATPase_dom"/>
</dbReference>
<dbReference type="SUPFAM" id="SSF55874">
    <property type="entry name" value="ATPase domain of HSP90 chaperone/DNA topoisomerase II/histidine kinase"/>
    <property type="match status" value="1"/>
</dbReference>
<dbReference type="Pfam" id="PF08448">
    <property type="entry name" value="PAS_4"/>
    <property type="match status" value="1"/>
</dbReference>
<dbReference type="PROSITE" id="PS51257">
    <property type="entry name" value="PROKAR_LIPOPROTEIN"/>
    <property type="match status" value="1"/>
</dbReference>
<comment type="catalytic activity">
    <reaction evidence="1">
        <text>ATP + protein L-histidine = ADP + protein N-phospho-L-histidine.</text>
        <dbReference type="EC" id="2.7.13.3"/>
    </reaction>
</comment>
<dbReference type="InterPro" id="IPR013656">
    <property type="entry name" value="PAS_4"/>
</dbReference>
<dbReference type="InterPro" id="IPR033480">
    <property type="entry name" value="sCache_2"/>
</dbReference>
<dbReference type="SMART" id="SM01049">
    <property type="entry name" value="Cache_2"/>
    <property type="match status" value="2"/>
</dbReference>
<dbReference type="InterPro" id="IPR004010">
    <property type="entry name" value="Double_Cache_2"/>
</dbReference>
<dbReference type="EMBL" id="CAADHO010000002">
    <property type="protein sequence ID" value="VFQ44053.1"/>
    <property type="molecule type" value="Genomic_DNA"/>
</dbReference>
<comment type="subcellular location">
    <subcellularLocation>
        <location evidence="2">Cell membrane</location>
        <topology evidence="2">Multi-pass membrane protein</topology>
    </subcellularLocation>
</comment>
<feature type="transmembrane region" description="Helical" evidence="17">
    <location>
        <begin position="389"/>
        <end position="407"/>
    </location>
</feature>
<dbReference type="Proteomes" id="UP000507962">
    <property type="component" value="Unassembled WGS sequence"/>
</dbReference>
<feature type="modified residue" description="4-aspartylphosphate" evidence="16">
    <location>
        <position position="1365"/>
    </location>
</feature>
<dbReference type="FunFam" id="3.30.565.10:FF:000010">
    <property type="entry name" value="Sensor histidine kinase RcsC"/>
    <property type="match status" value="1"/>
</dbReference>
<feature type="domain" description="Histidine kinase" evidence="18">
    <location>
        <begin position="1073"/>
        <end position="1294"/>
    </location>
</feature>
<evidence type="ECO:0000256" key="8">
    <source>
        <dbReference type="ARBA" id="ARBA00022741"/>
    </source>
</evidence>
<evidence type="ECO:0000256" key="9">
    <source>
        <dbReference type="ARBA" id="ARBA00022777"/>
    </source>
</evidence>
<feature type="domain" description="PAC" evidence="20">
    <location>
        <begin position="874"/>
        <end position="926"/>
    </location>
</feature>
<accession>A0A4U8YRZ7</accession>
<evidence type="ECO:0000256" key="12">
    <source>
        <dbReference type="ARBA" id="ARBA00023012"/>
    </source>
</evidence>
<evidence type="ECO:0000256" key="14">
    <source>
        <dbReference type="ARBA" id="ARBA00064003"/>
    </source>
</evidence>
<feature type="domain" description="Response regulatory" evidence="19">
    <location>
        <begin position="1459"/>
        <end position="1578"/>
    </location>
</feature>
<dbReference type="SMART" id="SM00387">
    <property type="entry name" value="HATPase_c"/>
    <property type="match status" value="1"/>
</dbReference>
<dbReference type="SUPFAM" id="SSF52172">
    <property type="entry name" value="CheY-like"/>
    <property type="match status" value="2"/>
</dbReference>
<dbReference type="Pfam" id="PF00512">
    <property type="entry name" value="HisKA"/>
    <property type="match status" value="1"/>
</dbReference>
<name>A0A4U8YRZ7_9BACT</name>
<evidence type="ECO:0000256" key="4">
    <source>
        <dbReference type="ARBA" id="ARBA00022475"/>
    </source>
</evidence>
<feature type="modified residue" description="4-aspartylphosphate" evidence="16">
    <location>
        <position position="1508"/>
    </location>
</feature>
<dbReference type="InterPro" id="IPR000700">
    <property type="entry name" value="PAS-assoc_C"/>
</dbReference>
<dbReference type="SMART" id="SM00086">
    <property type="entry name" value="PAC"/>
    <property type="match status" value="2"/>
</dbReference>
<keyword evidence="8" id="KW-0547">Nucleotide-binding</keyword>
<keyword evidence="12" id="KW-0902">Two-component regulatory system</keyword>
<keyword evidence="7 17" id="KW-0812">Transmembrane</keyword>
<evidence type="ECO:0000256" key="7">
    <source>
        <dbReference type="ARBA" id="ARBA00022692"/>
    </source>
</evidence>
<dbReference type="CDD" id="cd18774">
    <property type="entry name" value="PDC2_HK_sensor"/>
    <property type="match status" value="1"/>
</dbReference>
<dbReference type="Gene3D" id="3.40.50.2300">
    <property type="match status" value="4"/>
</dbReference>
<sequence>MASPVHRTYGLTALCLLVLGCLLGTPGNADGSSLAQRVLLLHSYHQGYAWTDGITEAVTRAFEGRNIELQVEYLDSKRRSVAEVAGPSRDFLARKYVSRQPHAIICSDNNALNFLRQYGPELFPGVPVVFCGINSFVPSMLQGFDGNITGVVEQPDPLGTARLALSLFPKTRRIIVVTGITPTAKNMKQETQQAFEELRGKVETLWWNGLSRDDLTRRLKDLDSRDVVLLLLFHRDGAGEYFSYEEGARIIAQASRAPVFGLWDFFLGTGVVGGRMANSTDQGQSAAALTLRILKGKEAGQLHIIDSSPNLYMFDNAMLKKFNIPKKDLPLGSVVWGESEGELPRPFFYINTVILFLCFVAVIYILLISARLLRKRRALPQFSSQISQMVIAVPAMVLILATLLWAGQDYLQFRDNSRSLRLKLMEELRRTISYQVNRAMEDIAFQRKAERARLRRDLKSRTEEALGITDHLYNTHRHQPKKEIEKRIYDALYALRWNDRRGYYFVLDTTGRMVVHPLLPDLEGRDLADLTDEDGVLLIQNFIATIQETGEGFSQYKWLKGPDEEFQTPKLSHLRLYEPLGLIIGTGEYLDDIQGDTQALARQQLEGISYAGGEGYVFVTAYDGTLLVNRTRKDLIGKNLWDDTDPHGMKTVQEFIAAAKHPDGGFVTHAFRTPPDPTLMKKIAYVRGVDDWQWAVGSCLNLDRLDEAVALAKQKMVTNFSARLGLMLAAMGALGLFCTWLGRRYSTRLVTQFQTFQEDFTTSEGNPLDSTVYGHAEFRDLAVGINEVLEERQRVSTVLLKQQSLLEAIFASTTDLLMLKDKGGVYRMVNEACTAFMKKRREAIEGRTDWELFSRDQAELFSKGDREVLEQGEPITDEWTFSKEGALKSLLISKTAVLEGTGRITGVLCSARDITTVRLAQEELQQSEERFRRLFRDTADSVFLIADNRFIDCNEAALHMLRMPSTEEVIGAHPSRFSPTHQPDGTPTAPAMDALFSKALAQGPTSFEWMHRRADGEAFWTDVSLTPIAFQDRQVLHCVLRDITERKQMEQQLRDALEQAEEASHAKSTFLANMSHEIRTPMNGVIGMTGLLLETRLTDEQRQFAETVQASGESLLALLNDILDFSKIEAGKLNLDLLDFDLRAMLDDFTGLMAVKAEEKHLELICAPAPEVPPFLKGDPGRLKQILINLTGNAVKFTEKGEVSVHVDLQEDTGQEVLLKFSVKDTGIGISPAKQPMIFQSFQQVDPSTTRQFGGTGLGLTISKQLVELMGGEIGVASREGEGSNFWFTVRLEKQKSQPEPLRLAELDGLRMLVVDDNHTNRRLLTTQLTAWGIRARAVSGGAEALADLDRAKAQDAPYHLAILDMQMPEMDGEALGRAIRANPVHRGTLLLMMTSMGQRSDARRLEGVGFSGYLIKPVKQKDLYDTLAAVVGKGPVDGGRAPIITRRLVKENQRRNGHVLLAEDNPTNQKLAVLLLQKMGIHTHAVTNGKEAVQALCHTPYDLVLMDVQMPEMDGYEATRLIRAQGSGVLNPEIPVIAMTAFAMKGDREACLDAGMNDYLSKPIRKAELSRILDRWLPTRGQAS</sequence>
<dbReference type="GO" id="GO:0000155">
    <property type="term" value="F:phosphorelay sensor kinase activity"/>
    <property type="evidence" value="ECO:0007669"/>
    <property type="project" value="InterPro"/>
</dbReference>
<evidence type="ECO:0000256" key="13">
    <source>
        <dbReference type="ARBA" id="ARBA00023136"/>
    </source>
</evidence>
<dbReference type="InterPro" id="IPR011006">
    <property type="entry name" value="CheY-like_superfamily"/>
</dbReference>
<keyword evidence="13 17" id="KW-0472">Membrane</keyword>
<dbReference type="PROSITE" id="PS50110">
    <property type="entry name" value="RESPONSE_REGULATORY"/>
    <property type="match status" value="2"/>
</dbReference>
<evidence type="ECO:0000256" key="2">
    <source>
        <dbReference type="ARBA" id="ARBA00004651"/>
    </source>
</evidence>
<keyword evidence="9" id="KW-0418">Kinase</keyword>
<evidence type="ECO:0000259" key="20">
    <source>
        <dbReference type="PROSITE" id="PS50113"/>
    </source>
</evidence>
<feature type="transmembrane region" description="Helical" evidence="17">
    <location>
        <begin position="347"/>
        <end position="368"/>
    </location>
</feature>
<evidence type="ECO:0000256" key="6">
    <source>
        <dbReference type="ARBA" id="ARBA00022679"/>
    </source>
</evidence>
<dbReference type="InterPro" id="IPR036097">
    <property type="entry name" value="HisK_dim/P_sf"/>
</dbReference>
<dbReference type="InterPro" id="IPR001789">
    <property type="entry name" value="Sig_transdc_resp-reg_receiver"/>
</dbReference>
<dbReference type="PROSITE" id="PS50113">
    <property type="entry name" value="PAC"/>
    <property type="match status" value="2"/>
</dbReference>
<organism evidence="21 22">
    <name type="scientific">Desulfoluna butyratoxydans</name>
    <dbReference type="NCBI Taxonomy" id="231438"/>
    <lineage>
        <taxon>Bacteria</taxon>
        <taxon>Pseudomonadati</taxon>
        <taxon>Thermodesulfobacteriota</taxon>
        <taxon>Desulfobacteria</taxon>
        <taxon>Desulfobacterales</taxon>
        <taxon>Desulfolunaceae</taxon>
        <taxon>Desulfoluna</taxon>
    </lineage>
</organism>
<proteinExistence type="predicted"/>
<dbReference type="Pfam" id="PF13426">
    <property type="entry name" value="PAS_9"/>
    <property type="match status" value="1"/>
</dbReference>
<keyword evidence="4" id="KW-1003">Cell membrane</keyword>
<evidence type="ECO:0000313" key="22">
    <source>
        <dbReference type="Proteomes" id="UP000507962"/>
    </source>
</evidence>
<dbReference type="CDD" id="cd00082">
    <property type="entry name" value="HisKA"/>
    <property type="match status" value="1"/>
</dbReference>
<dbReference type="Gene3D" id="3.30.565.10">
    <property type="entry name" value="Histidine kinase-like ATPase, C-terminal domain"/>
    <property type="match status" value="1"/>
</dbReference>
<evidence type="ECO:0000259" key="18">
    <source>
        <dbReference type="PROSITE" id="PS50109"/>
    </source>
</evidence>
<dbReference type="InterPro" id="IPR004358">
    <property type="entry name" value="Sig_transdc_His_kin-like_C"/>
</dbReference>
<dbReference type="GO" id="GO:0005524">
    <property type="term" value="F:ATP binding"/>
    <property type="evidence" value="ECO:0007669"/>
    <property type="project" value="UniProtKB-KW"/>
</dbReference>
<keyword evidence="10" id="KW-0067">ATP-binding</keyword>
<evidence type="ECO:0000256" key="1">
    <source>
        <dbReference type="ARBA" id="ARBA00000085"/>
    </source>
</evidence>
<dbReference type="SMART" id="SM00091">
    <property type="entry name" value="PAS"/>
    <property type="match status" value="3"/>
</dbReference>
<keyword evidence="11 17" id="KW-1133">Transmembrane helix</keyword>
<dbReference type="SUPFAM" id="SSF55785">
    <property type="entry name" value="PYP-like sensor domain (PAS domain)"/>
    <property type="match status" value="2"/>
</dbReference>
<evidence type="ECO:0000259" key="19">
    <source>
        <dbReference type="PROSITE" id="PS50110"/>
    </source>
</evidence>
<dbReference type="EC" id="2.7.13.3" evidence="3"/>
<dbReference type="InterPro" id="IPR005467">
    <property type="entry name" value="His_kinase_dom"/>
</dbReference>
<evidence type="ECO:0000256" key="15">
    <source>
        <dbReference type="ARBA" id="ARBA00068150"/>
    </source>
</evidence>
<evidence type="ECO:0000256" key="16">
    <source>
        <dbReference type="PROSITE-ProRule" id="PRU00169"/>
    </source>
</evidence>
<dbReference type="InterPro" id="IPR000014">
    <property type="entry name" value="PAS"/>
</dbReference>
<dbReference type="CDD" id="cd17546">
    <property type="entry name" value="REC_hyHK_CKI1_RcsC-like"/>
    <property type="match status" value="1"/>
</dbReference>
<dbReference type="Pfam" id="PF08269">
    <property type="entry name" value="dCache_2"/>
    <property type="match status" value="1"/>
</dbReference>
<dbReference type="Pfam" id="PF00072">
    <property type="entry name" value="Response_reg"/>
    <property type="match status" value="2"/>
</dbReference>
<keyword evidence="6" id="KW-0808">Transferase</keyword>
<dbReference type="CDD" id="cd00156">
    <property type="entry name" value="REC"/>
    <property type="match status" value="1"/>
</dbReference>
<dbReference type="CDD" id="cd16922">
    <property type="entry name" value="HATPase_EvgS-ArcB-TorS-like"/>
    <property type="match status" value="1"/>
</dbReference>
<keyword evidence="5 16" id="KW-0597">Phosphoprotein</keyword>
<dbReference type="Gene3D" id="3.30.450.20">
    <property type="entry name" value="PAS domain"/>
    <property type="match status" value="4"/>
</dbReference>
<evidence type="ECO:0000313" key="21">
    <source>
        <dbReference type="EMBL" id="VFQ44053.1"/>
    </source>
</evidence>
<gene>
    <name evidence="21" type="ORF">MSL71_16970</name>
</gene>
<evidence type="ECO:0000256" key="3">
    <source>
        <dbReference type="ARBA" id="ARBA00012438"/>
    </source>
</evidence>
<dbReference type="CDD" id="cd00130">
    <property type="entry name" value="PAS"/>
    <property type="match status" value="2"/>
</dbReference>
<dbReference type="InterPro" id="IPR003661">
    <property type="entry name" value="HisK_dim/P_dom"/>
</dbReference>
<evidence type="ECO:0000256" key="5">
    <source>
        <dbReference type="ARBA" id="ARBA00022553"/>
    </source>
</evidence>
<dbReference type="PROSITE" id="PS50109">
    <property type="entry name" value="HIS_KIN"/>
    <property type="match status" value="1"/>
</dbReference>
<dbReference type="InterPro" id="IPR036890">
    <property type="entry name" value="HATPase_C_sf"/>
</dbReference>
<dbReference type="FunFam" id="1.10.287.130:FF:000002">
    <property type="entry name" value="Two-component osmosensing histidine kinase"/>
    <property type="match status" value="1"/>
</dbReference>
<dbReference type="Gene3D" id="1.10.287.130">
    <property type="match status" value="1"/>
</dbReference>
<evidence type="ECO:0000256" key="11">
    <source>
        <dbReference type="ARBA" id="ARBA00022989"/>
    </source>
</evidence>
<dbReference type="RefSeq" id="WP_180138754.1">
    <property type="nucleotide sequence ID" value="NZ_CAADHO010000002.1"/>
</dbReference>
<dbReference type="InterPro" id="IPR001610">
    <property type="entry name" value="PAC"/>
</dbReference>
<protein>
    <recommendedName>
        <fullName evidence="15">Sensory/regulatory protein RpfC</fullName>
        <ecNumber evidence="3">2.7.13.3</ecNumber>
    </recommendedName>
</protein>
<feature type="domain" description="Response regulatory" evidence="19">
    <location>
        <begin position="1311"/>
        <end position="1432"/>
    </location>
</feature>
<dbReference type="NCBIfam" id="TIGR00229">
    <property type="entry name" value="sensory_box"/>
    <property type="match status" value="2"/>
</dbReference>
<reference evidence="21 22" key="1">
    <citation type="submission" date="2019-03" db="EMBL/GenBank/DDBJ databases">
        <authorList>
            <person name="Nijsse B."/>
        </authorList>
    </citation>
    <scope>NUCLEOTIDE SEQUENCE [LARGE SCALE GENOMIC DNA]</scope>
    <source>
        <strain evidence="21">Desulfoluna butyratoxydans MSL71</strain>
    </source>
</reference>
<evidence type="ECO:0000256" key="17">
    <source>
        <dbReference type="SAM" id="Phobius"/>
    </source>
</evidence>
<dbReference type="PANTHER" id="PTHR45339">
    <property type="entry name" value="HYBRID SIGNAL TRANSDUCTION HISTIDINE KINASE J"/>
    <property type="match status" value="1"/>
</dbReference>
<keyword evidence="22" id="KW-1185">Reference proteome</keyword>
<dbReference type="InterPro" id="IPR035965">
    <property type="entry name" value="PAS-like_dom_sf"/>
</dbReference>
<feature type="domain" description="PAC" evidence="20">
    <location>
        <begin position="1005"/>
        <end position="1055"/>
    </location>
</feature>
<comment type="subunit">
    <text evidence="14">At low DSF concentrations, interacts with RpfF.</text>
</comment>
<dbReference type="PRINTS" id="PR00344">
    <property type="entry name" value="BCTRLSENSOR"/>
</dbReference>
<evidence type="ECO:0000256" key="10">
    <source>
        <dbReference type="ARBA" id="ARBA00022840"/>
    </source>
</evidence>